<dbReference type="PANTHER" id="PTHR31562:SF9">
    <property type="entry name" value="GLYCOSYLTRANSFERASE FAMILY 8 PROTEIN"/>
    <property type="match status" value="1"/>
</dbReference>
<dbReference type="Proteomes" id="UP000230423">
    <property type="component" value="Unassembled WGS sequence"/>
</dbReference>
<gene>
    <name evidence="1" type="ORF">TELCIR_22525</name>
</gene>
<dbReference type="OrthoDB" id="407658at2759"/>
<proteinExistence type="predicted"/>
<name>A0A2G9TDQ1_TELCI</name>
<dbReference type="InterPro" id="IPR004988">
    <property type="entry name" value="DUF273"/>
</dbReference>
<reference evidence="1 2" key="1">
    <citation type="submission" date="2015-09" db="EMBL/GenBank/DDBJ databases">
        <title>Draft genome of the parasitic nematode Teladorsagia circumcincta isolate WARC Sus (inbred).</title>
        <authorList>
            <person name="Mitreva M."/>
        </authorList>
    </citation>
    <scope>NUCLEOTIDE SEQUENCE [LARGE SCALE GENOMIC DNA]</scope>
    <source>
        <strain evidence="1 2">S</strain>
    </source>
</reference>
<sequence length="142" mass="16700">EYLAGWFSSTDSFALLACRRIHSKLFLTKRDDLLYQACIRRVLNPYNRYLIGSVKILPKASGWARESWSTNSKWSEEVDFMMTHGDDSEMLSHPQTPVPNTTWSYDSNLIADQHDLNRHLREVIHRYEKEYAKALKHIDKIL</sequence>
<organism evidence="1 2">
    <name type="scientific">Teladorsagia circumcincta</name>
    <name type="common">Brown stomach worm</name>
    <name type="synonym">Ostertagia circumcincta</name>
    <dbReference type="NCBI Taxonomy" id="45464"/>
    <lineage>
        <taxon>Eukaryota</taxon>
        <taxon>Metazoa</taxon>
        <taxon>Ecdysozoa</taxon>
        <taxon>Nematoda</taxon>
        <taxon>Chromadorea</taxon>
        <taxon>Rhabditida</taxon>
        <taxon>Rhabditina</taxon>
        <taxon>Rhabditomorpha</taxon>
        <taxon>Strongyloidea</taxon>
        <taxon>Trichostrongylidae</taxon>
        <taxon>Teladorsagia</taxon>
    </lineage>
</organism>
<dbReference type="PANTHER" id="PTHR31562">
    <property type="entry name" value="PROTEIN CBG18972"/>
    <property type="match status" value="1"/>
</dbReference>
<dbReference type="Pfam" id="PF03314">
    <property type="entry name" value="DUF273"/>
    <property type="match status" value="1"/>
</dbReference>
<evidence type="ECO:0000313" key="2">
    <source>
        <dbReference type="Proteomes" id="UP000230423"/>
    </source>
</evidence>
<accession>A0A2G9TDQ1</accession>
<keyword evidence="2" id="KW-1185">Reference proteome</keyword>
<dbReference type="AlphaFoldDB" id="A0A2G9TDQ1"/>
<dbReference type="EMBL" id="KZ383073">
    <property type="protein sequence ID" value="PIO56081.1"/>
    <property type="molecule type" value="Genomic_DNA"/>
</dbReference>
<feature type="non-terminal residue" evidence="1">
    <location>
        <position position="1"/>
    </location>
</feature>
<protein>
    <submittedName>
        <fullName evidence="1">Uncharacterized protein</fullName>
    </submittedName>
</protein>
<evidence type="ECO:0000313" key="1">
    <source>
        <dbReference type="EMBL" id="PIO56081.1"/>
    </source>
</evidence>